<protein>
    <submittedName>
        <fullName evidence="2">Uncharacterized protein</fullName>
    </submittedName>
</protein>
<evidence type="ECO:0000313" key="2">
    <source>
        <dbReference type="EMBL" id="QFG74907.1"/>
    </source>
</evidence>
<evidence type="ECO:0000256" key="1">
    <source>
        <dbReference type="SAM" id="Phobius"/>
    </source>
</evidence>
<keyword evidence="1" id="KW-1133">Transmembrane helix</keyword>
<organism evidence="2">
    <name type="scientific">Megaviridae environmental sample</name>
    <dbReference type="NCBI Taxonomy" id="1737588"/>
    <lineage>
        <taxon>Viruses</taxon>
        <taxon>Varidnaviria</taxon>
        <taxon>Bamfordvirae</taxon>
        <taxon>Nucleocytoviricota</taxon>
        <taxon>Megaviricetes</taxon>
        <taxon>Imitervirales</taxon>
        <taxon>Mimiviridae</taxon>
        <taxon>environmental samples</taxon>
    </lineage>
</organism>
<dbReference type="PANTHER" id="PTHR11241">
    <property type="entry name" value="DEOXYURIDINE 5'-TRIPHOSPHATE NUCLEOTIDOHYDROLASE"/>
    <property type="match status" value="1"/>
</dbReference>
<dbReference type="GO" id="GO:0004170">
    <property type="term" value="F:dUTP diphosphatase activity"/>
    <property type="evidence" value="ECO:0007669"/>
    <property type="project" value="InterPro"/>
</dbReference>
<dbReference type="Gene3D" id="2.70.40.10">
    <property type="match status" value="1"/>
</dbReference>
<feature type="transmembrane region" description="Helical" evidence="1">
    <location>
        <begin position="98"/>
        <end position="121"/>
    </location>
</feature>
<name>A0A5J6VMS0_9VIRU</name>
<dbReference type="GO" id="GO:0046081">
    <property type="term" value="P:dUTP catabolic process"/>
    <property type="evidence" value="ECO:0007669"/>
    <property type="project" value="InterPro"/>
</dbReference>
<dbReference type="InterPro" id="IPR008181">
    <property type="entry name" value="dUTPase"/>
</dbReference>
<keyword evidence="1" id="KW-0472">Membrane</keyword>
<accession>A0A5J6VMS0</accession>
<dbReference type="EMBL" id="MN448295">
    <property type="protein sequence ID" value="QFG74907.1"/>
    <property type="molecule type" value="Genomic_DNA"/>
</dbReference>
<dbReference type="GO" id="GO:0000287">
    <property type="term" value="F:magnesium ion binding"/>
    <property type="evidence" value="ECO:0007669"/>
    <property type="project" value="InterPro"/>
</dbReference>
<dbReference type="SUPFAM" id="SSF51283">
    <property type="entry name" value="dUTPase-like"/>
    <property type="match status" value="1"/>
</dbReference>
<reference evidence="2" key="1">
    <citation type="journal article" date="2019" name="Philos. Trans. R. Soc. Lond., B, Biol. Sci.">
        <title>Targeted metagenomic recovery of four divergent viruses reveals shared and distinctive characteristics of giant viruses of marine eukaryotes.</title>
        <authorList>
            <person name="Needham D.M."/>
            <person name="Poirier C."/>
            <person name="Hehenberger E."/>
            <person name="Jimenez V."/>
            <person name="Swalwell J.E."/>
            <person name="Santoro A.E."/>
            <person name="Worden A.Z."/>
        </authorList>
    </citation>
    <scope>NUCLEOTIDE SEQUENCE</scope>
    <source>
        <strain evidence="2">OPacV-421</strain>
    </source>
</reference>
<keyword evidence="1" id="KW-0812">Transmembrane</keyword>
<proteinExistence type="predicted"/>
<dbReference type="InterPro" id="IPR036157">
    <property type="entry name" value="dUTPase-like_sf"/>
</dbReference>
<dbReference type="PANTHER" id="PTHR11241:SF0">
    <property type="entry name" value="DEOXYURIDINE 5'-TRIPHOSPHATE NUCLEOTIDOHYDROLASE"/>
    <property type="match status" value="1"/>
</dbReference>
<sequence>MYMMENNAQQVLKIYVEDKELKNKYIDHIEEHNLNITKDNYSDSGFDLLSPDTQQINNKTLSTMVDFKVKTAMYLRNYTPPELNYVHAVAYSGGLMGLFILLNQAILGFYFSLLIGGILMLNENNHLLDVPDDYYVENPLPFMLIPRSSTGKKTPLRLSNSVGLIDKGYRGNIKACVDNVHNVVEYEEVEPDHPEKTQEDYYTIDQYTRLFQLVSFTGEPIKVELVNKLDELSETTRGEGGFGSTDTN</sequence>
<dbReference type="GO" id="GO:0006226">
    <property type="term" value="P:dUMP biosynthetic process"/>
    <property type="evidence" value="ECO:0007669"/>
    <property type="project" value="InterPro"/>
</dbReference>